<gene>
    <name evidence="3" type="primary">LOC105056878</name>
</gene>
<dbReference type="RefSeq" id="XP_010937523.1">
    <property type="nucleotide sequence ID" value="XM_010939221.3"/>
</dbReference>
<organism evidence="2 3">
    <name type="scientific">Elaeis guineensis var. tenera</name>
    <name type="common">Oil palm</name>
    <dbReference type="NCBI Taxonomy" id="51953"/>
    <lineage>
        <taxon>Eukaryota</taxon>
        <taxon>Viridiplantae</taxon>
        <taxon>Streptophyta</taxon>
        <taxon>Embryophyta</taxon>
        <taxon>Tracheophyta</taxon>
        <taxon>Spermatophyta</taxon>
        <taxon>Magnoliopsida</taxon>
        <taxon>Liliopsida</taxon>
        <taxon>Arecaceae</taxon>
        <taxon>Arecoideae</taxon>
        <taxon>Cocoseae</taxon>
        <taxon>Elaeidinae</taxon>
        <taxon>Elaeis</taxon>
    </lineage>
</organism>
<proteinExistence type="predicted"/>
<reference evidence="3" key="1">
    <citation type="submission" date="2025-08" db="UniProtKB">
        <authorList>
            <consortium name="RefSeq"/>
        </authorList>
    </citation>
    <scope>IDENTIFICATION</scope>
</reference>
<dbReference type="SUPFAM" id="SSF51182">
    <property type="entry name" value="RmlC-like cupins"/>
    <property type="match status" value="1"/>
</dbReference>
<dbReference type="SMART" id="SM00835">
    <property type="entry name" value="Cupin_1"/>
    <property type="match status" value="1"/>
</dbReference>
<evidence type="ECO:0000313" key="3">
    <source>
        <dbReference type="RefSeq" id="XP_010937523.1"/>
    </source>
</evidence>
<accession>A0A6I9S4G0</accession>
<evidence type="ECO:0000259" key="1">
    <source>
        <dbReference type="SMART" id="SM00835"/>
    </source>
</evidence>
<dbReference type="AlphaFoldDB" id="A0A6I9S4G0"/>
<dbReference type="InterPro" id="IPR014710">
    <property type="entry name" value="RmlC-like_jellyroll"/>
</dbReference>
<dbReference type="OrthoDB" id="75724at2759"/>
<protein>
    <submittedName>
        <fullName evidence="3">Germin-like protein 5-1</fullName>
    </submittedName>
</protein>
<sequence>MKVKGFACKADTTKDDFFIGLVFLGATNNSMRSLMMGANVEKIPRLDSLSIFISCIDYAPNELNPPHTHPCVTKMTFILDVSFITTANKVITKTITKDDVFIFPRGLIHFQKNNSDAPTVVIAIFNNKHPGLEKAIRVPRFREYFEEGKGVVEYAVAVAATKANMWWLAKEQMQEIGRLGEGGRRWMLQ</sequence>
<dbReference type="InterPro" id="IPR011051">
    <property type="entry name" value="RmlC_Cupin_sf"/>
</dbReference>
<dbReference type="Proteomes" id="UP000504607">
    <property type="component" value="Chromosome 13"/>
</dbReference>
<keyword evidence="2" id="KW-1185">Reference proteome</keyword>
<dbReference type="InterPro" id="IPR006045">
    <property type="entry name" value="Cupin_1"/>
</dbReference>
<dbReference type="Pfam" id="PF00190">
    <property type="entry name" value="Cupin_1"/>
    <property type="match status" value="1"/>
</dbReference>
<feature type="domain" description="Cupin type-1" evidence="1">
    <location>
        <begin position="19"/>
        <end position="153"/>
    </location>
</feature>
<dbReference type="Gene3D" id="2.60.120.10">
    <property type="entry name" value="Jelly Rolls"/>
    <property type="match status" value="1"/>
</dbReference>
<name>A0A6I9S4G0_ELAGV</name>
<evidence type="ECO:0000313" key="2">
    <source>
        <dbReference type="Proteomes" id="UP000504607"/>
    </source>
</evidence>
<dbReference type="PANTHER" id="PTHR31238">
    <property type="entry name" value="GERMIN-LIKE PROTEIN SUBFAMILY 3 MEMBER 3"/>
    <property type="match status" value="1"/>
</dbReference>
<dbReference type="InParanoid" id="A0A6I9S4G0"/>